<evidence type="ECO:0000256" key="2">
    <source>
        <dbReference type="ARBA" id="ARBA00009639"/>
    </source>
</evidence>
<feature type="compositionally biased region" description="Polar residues" evidence="7">
    <location>
        <begin position="497"/>
        <end position="509"/>
    </location>
</feature>
<dbReference type="GO" id="GO:0000932">
    <property type="term" value="C:P-body"/>
    <property type="evidence" value="ECO:0007669"/>
    <property type="project" value="UniProtKB-SubCell"/>
</dbReference>
<dbReference type="InterPro" id="IPR032401">
    <property type="entry name" value="EDC4_WD40"/>
</dbReference>
<feature type="domain" description="Enhancer of mRNA-decapping protein 4 WD40 repeat region" evidence="8">
    <location>
        <begin position="46"/>
        <end position="372"/>
    </location>
</feature>
<dbReference type="EMBL" id="CAACVG010011674">
    <property type="protein sequence ID" value="VEN58617.1"/>
    <property type="molecule type" value="Genomic_DNA"/>
</dbReference>
<evidence type="ECO:0000313" key="10">
    <source>
        <dbReference type="Proteomes" id="UP000410492"/>
    </source>
</evidence>
<name>A0A653DGY4_CALMS</name>
<keyword evidence="4" id="KW-0853">WD repeat</keyword>
<dbReference type="Proteomes" id="UP000410492">
    <property type="component" value="Unassembled WGS sequence"/>
</dbReference>
<feature type="coiled-coil region" evidence="6">
    <location>
        <begin position="643"/>
        <end position="713"/>
    </location>
</feature>
<keyword evidence="5" id="KW-0677">Repeat</keyword>
<proteinExistence type="inferred from homology"/>
<keyword evidence="10" id="KW-1185">Reference proteome</keyword>
<evidence type="ECO:0000256" key="3">
    <source>
        <dbReference type="ARBA" id="ARBA00022490"/>
    </source>
</evidence>
<sequence length="839" mass="95273">MTSTDVEPKPGSVQTIKYAGTETEFCAKVEGETVIVHCKEGKHSHGSSKVKLTDKIDYNWEFRYYHGNLVAAHVGGKVIAYCMKGKDGGMVRITNQETGARTLIKNLKEDIKDLAFAFSREEIILGCVDNEGNILVYEIEDGPHNISFSLVLHVFHQSSNRSKTNFRLIWCPFLPSYEEDADSSDDPEKMFVILNGNTAEVFNVTMLSEKYGKGITLDPDDTFEGYIRITHTAELIDASFSSDGTALAVASTDGYVKFFQLYMLDDEKQKCLHEWRPHGGEALSSIIFIDNVLEYSSECWKFAITGANNNSEIKLWSCESWVCLQTIHFKSDPSNLITALYLKISIDYTGHYLIVSDINNCVLYLLELKRNDKEQTVFVTMLAQFLLPAAFLSIHILEACSKNIPVLYNNSNEDLYQDPDDYEEGTEISVTSLKMLVIQPKKFQECNIMFRPEAILYNAVNGTEEIQDKVNEKEKVPKLDDLQESVTLLIQQQSNSNLALMTPDDFTTPNSERPKSSRNESSSSINKNESSDNIVDNLIDFQRPQKENTFASGGSSPSREVQEILSLNNSTYSNQDYFDNLTKIQDTQEEPQKDYKDQNSLVYQDQTELVWPKIPVVKDNEIVKEDMIYKQLRLLSAENASQLQALNLRLNTLETAIREQNILIQKLHQDRIDKDEFAKELDCAMSKQHLQIAKVLENLISMEKNKHRELQEQLVSAVTQFLGKSLGEKIQLSVAHEMKHVILPAIHNMVESYRKQIDVQYSQKLANTDIMLRENVSKAFNSKALADTLSHSVVNIVAPSLEKCYRDIISSSLIPSWEKVCGQMFQQINETFTKGTKEC</sequence>
<evidence type="ECO:0000256" key="7">
    <source>
        <dbReference type="SAM" id="MobiDB-lite"/>
    </source>
</evidence>
<dbReference type="InterPro" id="IPR015943">
    <property type="entry name" value="WD40/YVTN_repeat-like_dom_sf"/>
</dbReference>
<feature type="non-terminal residue" evidence="9">
    <location>
        <position position="839"/>
    </location>
</feature>
<evidence type="ECO:0000313" key="9">
    <source>
        <dbReference type="EMBL" id="VEN58617.1"/>
    </source>
</evidence>
<dbReference type="PANTHER" id="PTHR15598">
    <property type="entry name" value="ENHANCER OF MRNA-DECAPPING PROTEIN 4"/>
    <property type="match status" value="1"/>
</dbReference>
<evidence type="ECO:0000256" key="1">
    <source>
        <dbReference type="ARBA" id="ARBA00004201"/>
    </source>
</evidence>
<evidence type="ECO:0000256" key="5">
    <source>
        <dbReference type="ARBA" id="ARBA00022737"/>
    </source>
</evidence>
<dbReference type="AlphaFoldDB" id="A0A653DGY4"/>
<dbReference type="OrthoDB" id="21128at2759"/>
<protein>
    <recommendedName>
        <fullName evidence="8">Enhancer of mRNA-decapping protein 4 WD40 repeat region domain-containing protein</fullName>
    </recommendedName>
</protein>
<feature type="region of interest" description="Disordered" evidence="7">
    <location>
        <begin position="497"/>
        <end position="533"/>
    </location>
</feature>
<dbReference type="GO" id="GO:0031087">
    <property type="term" value="P:deadenylation-independent decapping of nuclear-transcribed mRNA"/>
    <property type="evidence" value="ECO:0007669"/>
    <property type="project" value="InterPro"/>
</dbReference>
<dbReference type="Pfam" id="PF16529">
    <property type="entry name" value="Ge1_WD40"/>
    <property type="match status" value="1"/>
</dbReference>
<keyword evidence="6" id="KW-0175">Coiled coil</keyword>
<dbReference type="Gene3D" id="2.130.10.10">
    <property type="entry name" value="YVTN repeat-like/Quinoprotein amine dehydrogenase"/>
    <property type="match status" value="1"/>
</dbReference>
<reference evidence="9 10" key="1">
    <citation type="submission" date="2019-01" db="EMBL/GenBank/DDBJ databases">
        <authorList>
            <person name="Sayadi A."/>
        </authorList>
    </citation>
    <scope>NUCLEOTIDE SEQUENCE [LARGE SCALE GENOMIC DNA]</scope>
</reference>
<accession>A0A653DGY4</accession>
<gene>
    <name evidence="9" type="ORF">CALMAC_LOCUS16927</name>
</gene>
<keyword evidence="3" id="KW-0963">Cytoplasm</keyword>
<comment type="subcellular location">
    <subcellularLocation>
        <location evidence="1">Cytoplasm</location>
        <location evidence="1">P-body</location>
    </subcellularLocation>
</comment>
<organism evidence="9 10">
    <name type="scientific">Callosobruchus maculatus</name>
    <name type="common">Southern cowpea weevil</name>
    <name type="synonym">Pulse bruchid</name>
    <dbReference type="NCBI Taxonomy" id="64391"/>
    <lineage>
        <taxon>Eukaryota</taxon>
        <taxon>Metazoa</taxon>
        <taxon>Ecdysozoa</taxon>
        <taxon>Arthropoda</taxon>
        <taxon>Hexapoda</taxon>
        <taxon>Insecta</taxon>
        <taxon>Pterygota</taxon>
        <taxon>Neoptera</taxon>
        <taxon>Endopterygota</taxon>
        <taxon>Coleoptera</taxon>
        <taxon>Polyphaga</taxon>
        <taxon>Cucujiformia</taxon>
        <taxon>Chrysomeloidea</taxon>
        <taxon>Chrysomelidae</taxon>
        <taxon>Bruchinae</taxon>
        <taxon>Bruchini</taxon>
        <taxon>Callosobruchus</taxon>
    </lineage>
</organism>
<comment type="similarity">
    <text evidence="2">Belongs to the WD repeat EDC4 family.</text>
</comment>
<dbReference type="SUPFAM" id="SSF50978">
    <property type="entry name" value="WD40 repeat-like"/>
    <property type="match status" value="1"/>
</dbReference>
<evidence type="ECO:0000256" key="6">
    <source>
        <dbReference type="SAM" id="Coils"/>
    </source>
</evidence>
<evidence type="ECO:0000256" key="4">
    <source>
        <dbReference type="ARBA" id="ARBA00022574"/>
    </source>
</evidence>
<dbReference type="InterPro" id="IPR036322">
    <property type="entry name" value="WD40_repeat_dom_sf"/>
</dbReference>
<dbReference type="PANTHER" id="PTHR15598:SF5">
    <property type="entry name" value="ENHANCER OF MRNA-DECAPPING PROTEIN 4"/>
    <property type="match status" value="1"/>
</dbReference>
<evidence type="ECO:0000259" key="8">
    <source>
        <dbReference type="Pfam" id="PF16529"/>
    </source>
</evidence>
<feature type="compositionally biased region" description="Low complexity" evidence="7">
    <location>
        <begin position="519"/>
        <end position="533"/>
    </location>
</feature>
<dbReference type="InterPro" id="IPR045152">
    <property type="entry name" value="EDC4-like"/>
</dbReference>